<comment type="caution">
    <text evidence="2">The sequence shown here is derived from an EMBL/GenBank/DDBJ whole genome shotgun (WGS) entry which is preliminary data.</text>
</comment>
<dbReference type="CDD" id="cd02947">
    <property type="entry name" value="TRX_family"/>
    <property type="match status" value="1"/>
</dbReference>
<proteinExistence type="predicted"/>
<dbReference type="SUPFAM" id="SSF52833">
    <property type="entry name" value="Thioredoxin-like"/>
    <property type="match status" value="1"/>
</dbReference>
<reference evidence="2 3" key="1">
    <citation type="submission" date="2012-09" db="EMBL/GenBank/DDBJ databases">
        <title>Genome Sequence of alkane-degrading Bacterium Alcanivorax sp. 521-1.</title>
        <authorList>
            <person name="Lai Q."/>
            <person name="Shao Z."/>
        </authorList>
    </citation>
    <scope>NUCLEOTIDE SEQUENCE [LARGE SCALE GENOMIC DNA]</scope>
    <source>
        <strain evidence="2 3">521-1</strain>
    </source>
</reference>
<evidence type="ECO:0000313" key="3">
    <source>
        <dbReference type="Proteomes" id="UP000662703"/>
    </source>
</evidence>
<dbReference type="Pfam" id="PF00085">
    <property type="entry name" value="Thioredoxin"/>
    <property type="match status" value="1"/>
</dbReference>
<sequence length="108" mass="11857">MAYSSRYQPETLDRAAVDAAPGPRVLEFGTNWCGHCRAAQPLIQAALADHPDLEHLKVEDGKGRPLGRSFRVKLWPTLIFLRDGQEVARLVRPGDPAEIGEALARLTG</sequence>
<organism evidence="2 3">
    <name type="scientific">Alloalcanivorax profundimaris</name>
    <dbReference type="NCBI Taxonomy" id="2735259"/>
    <lineage>
        <taxon>Bacteria</taxon>
        <taxon>Pseudomonadati</taxon>
        <taxon>Pseudomonadota</taxon>
        <taxon>Gammaproteobacteria</taxon>
        <taxon>Oceanospirillales</taxon>
        <taxon>Alcanivoracaceae</taxon>
        <taxon>Alloalcanivorax</taxon>
    </lineage>
</organism>
<dbReference type="Gene3D" id="3.40.30.10">
    <property type="entry name" value="Glutaredoxin"/>
    <property type="match status" value="1"/>
</dbReference>
<protein>
    <submittedName>
        <fullName evidence="2">Thioredoxin</fullName>
    </submittedName>
</protein>
<dbReference type="Proteomes" id="UP000662703">
    <property type="component" value="Unassembled WGS sequence"/>
</dbReference>
<evidence type="ECO:0000259" key="1">
    <source>
        <dbReference type="PROSITE" id="PS51352"/>
    </source>
</evidence>
<dbReference type="InterPro" id="IPR013766">
    <property type="entry name" value="Thioredoxin_domain"/>
</dbReference>
<dbReference type="InterPro" id="IPR036249">
    <property type="entry name" value="Thioredoxin-like_sf"/>
</dbReference>
<feature type="domain" description="Thioredoxin" evidence="1">
    <location>
        <begin position="1"/>
        <end position="108"/>
    </location>
</feature>
<evidence type="ECO:0000313" key="2">
    <source>
        <dbReference type="EMBL" id="MBF5055877.1"/>
    </source>
</evidence>
<gene>
    <name evidence="2" type="ORF">Y5W_01171</name>
</gene>
<keyword evidence="3" id="KW-1185">Reference proteome</keyword>
<name>A0ABS0AP07_9GAMM</name>
<dbReference type="EMBL" id="ARXX01000013">
    <property type="protein sequence ID" value="MBF5055877.1"/>
    <property type="molecule type" value="Genomic_DNA"/>
</dbReference>
<accession>A0ABS0AP07</accession>
<dbReference type="RefSeq" id="WP_194864505.1">
    <property type="nucleotide sequence ID" value="NZ_ARXX01000013.1"/>
</dbReference>
<dbReference type="PROSITE" id="PS51352">
    <property type="entry name" value="THIOREDOXIN_2"/>
    <property type="match status" value="1"/>
</dbReference>